<evidence type="ECO:0000256" key="9">
    <source>
        <dbReference type="RuleBase" id="RU363032"/>
    </source>
</evidence>
<feature type="transmembrane region" description="Helical" evidence="9">
    <location>
        <begin position="217"/>
        <end position="238"/>
    </location>
</feature>
<dbReference type="GO" id="GO:0042918">
    <property type="term" value="P:alkanesulfonate transmembrane transport"/>
    <property type="evidence" value="ECO:0007669"/>
    <property type="project" value="UniProtKB-ARBA"/>
</dbReference>
<dbReference type="InterPro" id="IPR000515">
    <property type="entry name" value="MetI-like"/>
</dbReference>
<feature type="domain" description="ABC transmembrane type-1" evidence="10">
    <location>
        <begin position="54"/>
        <end position="234"/>
    </location>
</feature>
<evidence type="ECO:0000313" key="12">
    <source>
        <dbReference type="EMBL" id="SKB84898.1"/>
    </source>
</evidence>
<dbReference type="EMBL" id="LMAR01000064">
    <property type="protein sequence ID" value="KQK28665.1"/>
    <property type="molecule type" value="Genomic_DNA"/>
</dbReference>
<evidence type="ECO:0000256" key="5">
    <source>
        <dbReference type="ARBA" id="ARBA00022692"/>
    </source>
</evidence>
<dbReference type="RefSeq" id="WP_055730013.1">
    <property type="nucleotide sequence ID" value="NZ_FUYX01000006.1"/>
</dbReference>
<dbReference type="STRING" id="53254.SAMN05660750_02637"/>
<dbReference type="CDD" id="cd06261">
    <property type="entry name" value="TM_PBP2"/>
    <property type="match status" value="1"/>
</dbReference>
<gene>
    <name evidence="11" type="ORF">ARD30_21045</name>
    <name evidence="12" type="ORF">SAMN05660750_02637</name>
</gene>
<feature type="transmembrane region" description="Helical" evidence="9">
    <location>
        <begin position="62"/>
        <end position="83"/>
    </location>
</feature>
<dbReference type="Proteomes" id="UP000190130">
    <property type="component" value="Unassembled WGS sequence"/>
</dbReference>
<feature type="transmembrane region" description="Helical" evidence="9">
    <location>
        <begin position="120"/>
        <end position="139"/>
    </location>
</feature>
<dbReference type="PROSITE" id="PS50928">
    <property type="entry name" value="ABC_TM1"/>
    <property type="match status" value="1"/>
</dbReference>
<keyword evidence="5 9" id="KW-0812">Transmembrane</keyword>
<dbReference type="GO" id="GO:0010438">
    <property type="term" value="P:cellular response to sulfur starvation"/>
    <property type="evidence" value="ECO:0007669"/>
    <property type="project" value="TreeGrafter"/>
</dbReference>
<dbReference type="SUPFAM" id="SSF161098">
    <property type="entry name" value="MetI-like"/>
    <property type="match status" value="1"/>
</dbReference>
<name>A0A0Q3LZ23_9HYPH</name>
<evidence type="ECO:0000313" key="13">
    <source>
        <dbReference type="Proteomes" id="UP000051562"/>
    </source>
</evidence>
<organism evidence="11 13">
    <name type="scientific">Bosea thiooxidans</name>
    <dbReference type="NCBI Taxonomy" id="53254"/>
    <lineage>
        <taxon>Bacteria</taxon>
        <taxon>Pseudomonadati</taxon>
        <taxon>Pseudomonadota</taxon>
        <taxon>Alphaproteobacteria</taxon>
        <taxon>Hyphomicrobiales</taxon>
        <taxon>Boseaceae</taxon>
        <taxon>Bosea</taxon>
    </lineage>
</organism>
<evidence type="ECO:0000313" key="14">
    <source>
        <dbReference type="Proteomes" id="UP000190130"/>
    </source>
</evidence>
<reference evidence="11 13" key="1">
    <citation type="submission" date="2015-10" db="EMBL/GenBank/DDBJ databases">
        <title>Draft genome of Bosea thiooxidans.</title>
        <authorList>
            <person name="Wang X."/>
        </authorList>
    </citation>
    <scope>NUCLEOTIDE SEQUENCE [LARGE SCALE GENOMIC DNA]</scope>
    <source>
        <strain evidence="11 13">CGMCC 9174</strain>
    </source>
</reference>
<evidence type="ECO:0000256" key="8">
    <source>
        <dbReference type="ARBA" id="ARBA00056719"/>
    </source>
</evidence>
<comment type="similarity">
    <text evidence="2 9">Belongs to the binding-protein-dependent transport system permease family.</text>
</comment>
<dbReference type="Gene3D" id="1.10.3720.10">
    <property type="entry name" value="MetI-like"/>
    <property type="match status" value="1"/>
</dbReference>
<evidence type="ECO:0000256" key="3">
    <source>
        <dbReference type="ARBA" id="ARBA00022448"/>
    </source>
</evidence>
<dbReference type="FunFam" id="1.10.3720.10:FF:000003">
    <property type="entry name" value="Aliphatic sulfonate ABC transporter permease"/>
    <property type="match status" value="1"/>
</dbReference>
<feature type="transmembrane region" description="Helical" evidence="9">
    <location>
        <begin position="95"/>
        <end position="114"/>
    </location>
</feature>
<dbReference type="PANTHER" id="PTHR30151:SF25">
    <property type="entry name" value="TAURINE TRANSPORT SYSTEM PERMEASE PROTEIN TAUC"/>
    <property type="match status" value="1"/>
</dbReference>
<proteinExistence type="inferred from homology"/>
<dbReference type="PANTHER" id="PTHR30151">
    <property type="entry name" value="ALKANE SULFONATE ABC TRANSPORTER-RELATED, MEMBRANE SUBUNIT"/>
    <property type="match status" value="1"/>
</dbReference>
<dbReference type="AlphaFoldDB" id="A0A0Q3LZ23"/>
<evidence type="ECO:0000256" key="6">
    <source>
        <dbReference type="ARBA" id="ARBA00022989"/>
    </source>
</evidence>
<dbReference type="OrthoDB" id="9796361at2"/>
<evidence type="ECO:0000256" key="4">
    <source>
        <dbReference type="ARBA" id="ARBA00022475"/>
    </source>
</evidence>
<accession>A0A0Q3LZ23</accession>
<evidence type="ECO:0000256" key="1">
    <source>
        <dbReference type="ARBA" id="ARBA00004651"/>
    </source>
</evidence>
<dbReference type="Pfam" id="PF00528">
    <property type="entry name" value="BPD_transp_1"/>
    <property type="match status" value="1"/>
</dbReference>
<keyword evidence="7 9" id="KW-0472">Membrane</keyword>
<sequence>MPRLSTLAVFLAALAAWHVASTSGWVTPFLLPSPQAVFETLVELAGSGVLAKHTLVSLRRVASGYLLAIAFAVPVALLFSLSGALRRMIEPLLEFLRQIPPLAMMPLLILWLGIGEAQKIGIIVLSCFFPIFLGVRGGITAVDRKLIDVGTVYGFSRTEIMLRIVLPSALPSIVVGLRIGLGYSWRALVGAELIASSAGLGYMIVDAENLARTDIVLAGILVIGVLGLISDHLLRYLISRKASWLSGDLEMARA</sequence>
<comment type="function">
    <text evidence="8">Probably part of an ABC transporter complex. Probably responsible for the translocation of the substrate across the membrane.</text>
</comment>
<dbReference type="EMBL" id="FUYX01000006">
    <property type="protein sequence ID" value="SKB84898.1"/>
    <property type="molecule type" value="Genomic_DNA"/>
</dbReference>
<protein>
    <submittedName>
        <fullName evidence="11">ABC transporter permease</fullName>
    </submittedName>
    <submittedName>
        <fullName evidence="12">Sulfonate transport system permease protein</fullName>
    </submittedName>
</protein>
<evidence type="ECO:0000259" key="10">
    <source>
        <dbReference type="PROSITE" id="PS50928"/>
    </source>
</evidence>
<dbReference type="GO" id="GO:0005886">
    <property type="term" value="C:plasma membrane"/>
    <property type="evidence" value="ECO:0007669"/>
    <property type="project" value="UniProtKB-SubCell"/>
</dbReference>
<comment type="subcellular location">
    <subcellularLocation>
        <location evidence="1 9">Cell membrane</location>
        <topology evidence="1 9">Multi-pass membrane protein</topology>
    </subcellularLocation>
</comment>
<dbReference type="InterPro" id="IPR035906">
    <property type="entry name" value="MetI-like_sf"/>
</dbReference>
<keyword evidence="3 9" id="KW-0813">Transport</keyword>
<feature type="transmembrane region" description="Helical" evidence="9">
    <location>
        <begin position="160"/>
        <end position="181"/>
    </location>
</feature>
<keyword evidence="4" id="KW-1003">Cell membrane</keyword>
<evidence type="ECO:0000256" key="7">
    <source>
        <dbReference type="ARBA" id="ARBA00023136"/>
    </source>
</evidence>
<reference evidence="12 14" key="2">
    <citation type="submission" date="2017-02" db="EMBL/GenBank/DDBJ databases">
        <authorList>
            <person name="Peterson S.W."/>
        </authorList>
    </citation>
    <scope>NUCLEOTIDE SEQUENCE [LARGE SCALE GENOMIC DNA]</scope>
    <source>
        <strain evidence="12 14">DSM 9653</strain>
    </source>
</reference>
<keyword evidence="13" id="KW-1185">Reference proteome</keyword>
<keyword evidence="6 9" id="KW-1133">Transmembrane helix</keyword>
<dbReference type="Proteomes" id="UP000051562">
    <property type="component" value="Unassembled WGS sequence"/>
</dbReference>
<evidence type="ECO:0000256" key="2">
    <source>
        <dbReference type="ARBA" id="ARBA00009306"/>
    </source>
</evidence>
<evidence type="ECO:0000313" key="11">
    <source>
        <dbReference type="EMBL" id="KQK28665.1"/>
    </source>
</evidence>